<comment type="caution">
    <text evidence="1">The sequence shown here is derived from an EMBL/GenBank/DDBJ whole genome shotgun (WGS) entry which is preliminary data.</text>
</comment>
<organism evidence="1 2">
    <name type="scientific">Gluconacetobacter aggeris</name>
    <dbReference type="NCBI Taxonomy" id="1286186"/>
    <lineage>
        <taxon>Bacteria</taxon>
        <taxon>Pseudomonadati</taxon>
        <taxon>Pseudomonadota</taxon>
        <taxon>Alphaproteobacteria</taxon>
        <taxon>Acetobacterales</taxon>
        <taxon>Acetobacteraceae</taxon>
        <taxon>Gluconacetobacter</taxon>
    </lineage>
</organism>
<reference evidence="1 2" key="1">
    <citation type="submission" date="2020-04" db="EMBL/GenBank/DDBJ databases">
        <title>Description of novel Gluconacetobacter.</title>
        <authorList>
            <person name="Sombolestani A."/>
        </authorList>
    </citation>
    <scope>NUCLEOTIDE SEQUENCE [LARGE SCALE GENOMIC DNA]</scope>
    <source>
        <strain evidence="1 2">LMG 27801</strain>
    </source>
</reference>
<accession>A0A7W4IVI7</accession>
<evidence type="ECO:0008006" key="3">
    <source>
        <dbReference type="Google" id="ProtNLM"/>
    </source>
</evidence>
<keyword evidence="2" id="KW-1185">Reference proteome</keyword>
<name>A0A7W4IVI7_9PROT</name>
<proteinExistence type="predicted"/>
<protein>
    <recommendedName>
        <fullName evidence="3">Lipoprotein</fullName>
    </recommendedName>
</protein>
<dbReference type="PROSITE" id="PS51257">
    <property type="entry name" value="PROKAR_LIPOPROTEIN"/>
    <property type="match status" value="1"/>
</dbReference>
<dbReference type="AlphaFoldDB" id="A0A7W4IVI7"/>
<gene>
    <name evidence="1" type="ORF">HLH36_16025</name>
</gene>
<dbReference type="EMBL" id="JABEQD010000014">
    <property type="protein sequence ID" value="MBB2169834.1"/>
    <property type="molecule type" value="Genomic_DNA"/>
</dbReference>
<sequence length="48" mass="4908">MRPMRMAPRMLVLTLLLALAACGGRGNMGHGHRAAGPYLDGGAGYGAP</sequence>
<evidence type="ECO:0000313" key="1">
    <source>
        <dbReference type="EMBL" id="MBB2169834.1"/>
    </source>
</evidence>
<dbReference type="Proteomes" id="UP000559860">
    <property type="component" value="Unassembled WGS sequence"/>
</dbReference>
<dbReference type="RefSeq" id="WP_182987334.1">
    <property type="nucleotide sequence ID" value="NZ_JABEQD010000014.1"/>
</dbReference>
<evidence type="ECO:0000313" key="2">
    <source>
        <dbReference type="Proteomes" id="UP000559860"/>
    </source>
</evidence>